<keyword evidence="4 7" id="KW-0812">Transmembrane</keyword>
<evidence type="ECO:0000256" key="4">
    <source>
        <dbReference type="ARBA" id="ARBA00022692"/>
    </source>
</evidence>
<comment type="subcellular location">
    <subcellularLocation>
        <location evidence="1">Cell membrane</location>
        <topology evidence="1">Multi-pass membrane protein</topology>
    </subcellularLocation>
</comment>
<comment type="caution">
    <text evidence="9">The sequence shown here is derived from an EMBL/GenBank/DDBJ whole genome shotgun (WGS) entry which is preliminary data.</text>
</comment>
<feature type="transmembrane region" description="Helical" evidence="7">
    <location>
        <begin position="82"/>
        <end position="99"/>
    </location>
</feature>
<keyword evidence="9" id="KW-0012">Acyltransferase</keyword>
<dbReference type="RefSeq" id="WP_028480419.1">
    <property type="nucleotide sequence ID" value="NZ_LVVZ01000014.1"/>
</dbReference>
<evidence type="ECO:0000313" key="10">
    <source>
        <dbReference type="Proteomes" id="UP000185783"/>
    </source>
</evidence>
<feature type="transmembrane region" description="Helical" evidence="7">
    <location>
        <begin position="296"/>
        <end position="316"/>
    </location>
</feature>
<feature type="domain" description="Acyltransferase 3" evidence="8">
    <location>
        <begin position="11"/>
        <end position="314"/>
    </location>
</feature>
<dbReference type="GO" id="GO:0009246">
    <property type="term" value="P:enterobacterial common antigen biosynthetic process"/>
    <property type="evidence" value="ECO:0007669"/>
    <property type="project" value="TreeGrafter"/>
</dbReference>
<feature type="transmembrane region" description="Helical" evidence="7">
    <location>
        <begin position="206"/>
        <end position="226"/>
    </location>
</feature>
<evidence type="ECO:0000259" key="8">
    <source>
        <dbReference type="Pfam" id="PF01757"/>
    </source>
</evidence>
<evidence type="ECO:0000256" key="1">
    <source>
        <dbReference type="ARBA" id="ARBA00004651"/>
    </source>
</evidence>
<dbReference type="InterPro" id="IPR002656">
    <property type="entry name" value="Acyl_transf_3_dom"/>
</dbReference>
<dbReference type="AlphaFoldDB" id="A0A1U7JIR0"/>
<evidence type="ECO:0000256" key="2">
    <source>
        <dbReference type="ARBA" id="ARBA00007400"/>
    </source>
</evidence>
<keyword evidence="3" id="KW-1003">Cell membrane</keyword>
<feature type="transmembrane region" description="Helical" evidence="7">
    <location>
        <begin position="152"/>
        <end position="173"/>
    </location>
</feature>
<proteinExistence type="inferred from homology"/>
<evidence type="ECO:0000256" key="5">
    <source>
        <dbReference type="ARBA" id="ARBA00022989"/>
    </source>
</evidence>
<keyword evidence="9" id="KW-0808">Transferase</keyword>
<feature type="transmembrane region" description="Helical" evidence="7">
    <location>
        <begin position="179"/>
        <end position="199"/>
    </location>
</feature>
<feature type="transmembrane region" description="Helical" evidence="7">
    <location>
        <begin position="12"/>
        <end position="33"/>
    </location>
</feature>
<evidence type="ECO:0000256" key="6">
    <source>
        <dbReference type="ARBA" id="ARBA00023136"/>
    </source>
</evidence>
<feature type="transmembrane region" description="Helical" evidence="7">
    <location>
        <begin position="269"/>
        <end position="290"/>
    </location>
</feature>
<feature type="transmembrane region" description="Helical" evidence="7">
    <location>
        <begin position="53"/>
        <end position="70"/>
    </location>
</feature>
<dbReference type="Pfam" id="PF01757">
    <property type="entry name" value="Acyl_transf_3"/>
    <property type="match status" value="1"/>
</dbReference>
<accession>A0A1U7JIR0</accession>
<dbReference type="EMBL" id="LVVZ01000014">
    <property type="protein sequence ID" value="OKL44572.1"/>
    <property type="molecule type" value="Genomic_DNA"/>
</dbReference>
<dbReference type="GO" id="GO:0016413">
    <property type="term" value="F:O-acetyltransferase activity"/>
    <property type="evidence" value="ECO:0007669"/>
    <property type="project" value="TreeGrafter"/>
</dbReference>
<feature type="transmembrane region" description="Helical" evidence="7">
    <location>
        <begin position="119"/>
        <end position="140"/>
    </location>
</feature>
<keyword evidence="10" id="KW-1185">Reference proteome</keyword>
<sequence>MAIHTANNRVDWVDYAKGFCIVLVVMMHSTLGVEAVTGQSGWMGAFVEFARPFRMPDFFMISGLFLARVIDRPWRVYLDRKLVHFAYFYVLWVTIQFVIKAPSFAAEIGWNGVLEAYLLAFVQPFGTLWFIYVLPLFMVLTKLLHEMRIPWWITLLGAAVLHSIPVDTGSVILDESCSRFVFFFCGYVFATQIFSIAAWVQEHIALSLVGLAVWAAVNGAFVFGGLATLPGISLALGFLGALAVITSATLLACSRFFDFLRVCGKNSIVIYLSFFFPMAVTRVVLLKLGLIQDSDLIAVAVTLAAVGSPLILYWLIDRYNFGRFLFERPRWAYIAPPKPASIPAE</sequence>
<evidence type="ECO:0000256" key="3">
    <source>
        <dbReference type="ARBA" id="ARBA00022475"/>
    </source>
</evidence>
<gene>
    <name evidence="9" type="ORF">A3843_09345</name>
</gene>
<name>A0A1U7JIR0_9HYPH</name>
<keyword evidence="6 7" id="KW-0472">Membrane</keyword>
<dbReference type="STRING" id="197461.A3843_09345"/>
<keyword evidence="5 7" id="KW-1133">Transmembrane helix</keyword>
<evidence type="ECO:0000256" key="7">
    <source>
        <dbReference type="SAM" id="Phobius"/>
    </source>
</evidence>
<evidence type="ECO:0000313" key="9">
    <source>
        <dbReference type="EMBL" id="OKL44572.1"/>
    </source>
</evidence>
<feature type="transmembrane region" description="Helical" evidence="7">
    <location>
        <begin position="232"/>
        <end position="257"/>
    </location>
</feature>
<dbReference type="GO" id="GO:0005886">
    <property type="term" value="C:plasma membrane"/>
    <property type="evidence" value="ECO:0007669"/>
    <property type="project" value="UniProtKB-SubCell"/>
</dbReference>
<dbReference type="PANTHER" id="PTHR40074:SF4">
    <property type="entry name" value="INNER MEMBRANE PROTEIN YCFT"/>
    <property type="match status" value="1"/>
</dbReference>
<protein>
    <submittedName>
        <fullName evidence="9">Acyltransferase</fullName>
    </submittedName>
</protein>
<dbReference type="PANTHER" id="PTHR40074">
    <property type="entry name" value="O-ACETYLTRANSFERASE WECH"/>
    <property type="match status" value="1"/>
</dbReference>
<reference evidence="9 10" key="1">
    <citation type="submission" date="2016-03" db="EMBL/GenBank/DDBJ databases">
        <title>Genome sequence of Nesiotobacter sp. nov., a moderately halophilic alphaproteobacterium isolated from the Yellow Sea, China.</title>
        <authorList>
            <person name="Zhang G."/>
            <person name="Zhang R."/>
        </authorList>
    </citation>
    <scope>NUCLEOTIDE SEQUENCE [LARGE SCALE GENOMIC DNA]</scope>
    <source>
        <strain evidence="9 10">WB1-6</strain>
    </source>
</reference>
<dbReference type="Proteomes" id="UP000185783">
    <property type="component" value="Unassembled WGS sequence"/>
</dbReference>
<comment type="similarity">
    <text evidence="2">Belongs to the acyltransferase 3 family.</text>
</comment>
<organism evidence="9 10">
    <name type="scientific">Pseudovibrio exalbescens</name>
    <dbReference type="NCBI Taxonomy" id="197461"/>
    <lineage>
        <taxon>Bacteria</taxon>
        <taxon>Pseudomonadati</taxon>
        <taxon>Pseudomonadota</taxon>
        <taxon>Alphaproteobacteria</taxon>
        <taxon>Hyphomicrobiales</taxon>
        <taxon>Stappiaceae</taxon>
        <taxon>Pseudovibrio</taxon>
    </lineage>
</organism>